<evidence type="ECO:0000259" key="1">
    <source>
        <dbReference type="Pfam" id="PF01261"/>
    </source>
</evidence>
<dbReference type="Pfam" id="PF01261">
    <property type="entry name" value="AP_endonuc_2"/>
    <property type="match status" value="1"/>
</dbReference>
<proteinExistence type="predicted"/>
<evidence type="ECO:0000313" key="2">
    <source>
        <dbReference type="EMBL" id="MBB3153862.1"/>
    </source>
</evidence>
<accession>A0A7W5CA74</accession>
<dbReference type="PANTHER" id="PTHR12110">
    <property type="entry name" value="HYDROXYPYRUVATE ISOMERASE"/>
    <property type="match status" value="1"/>
</dbReference>
<dbReference type="Proteomes" id="UP000518605">
    <property type="component" value="Unassembled WGS sequence"/>
</dbReference>
<organism evidence="2 3">
    <name type="scientific">Paenibacillus endophyticus</name>
    <dbReference type="NCBI Taxonomy" id="1294268"/>
    <lineage>
        <taxon>Bacteria</taxon>
        <taxon>Bacillati</taxon>
        <taxon>Bacillota</taxon>
        <taxon>Bacilli</taxon>
        <taxon>Bacillales</taxon>
        <taxon>Paenibacillaceae</taxon>
        <taxon>Paenibacillus</taxon>
    </lineage>
</organism>
<dbReference type="InterPro" id="IPR013022">
    <property type="entry name" value="Xyl_isomerase-like_TIM-brl"/>
</dbReference>
<evidence type="ECO:0000313" key="3">
    <source>
        <dbReference type="Proteomes" id="UP000518605"/>
    </source>
</evidence>
<comment type="caution">
    <text evidence="2">The sequence shown here is derived from an EMBL/GenBank/DDBJ whole genome shotgun (WGS) entry which is preliminary data.</text>
</comment>
<dbReference type="Gene3D" id="3.20.20.150">
    <property type="entry name" value="Divalent-metal-dependent TIM barrel enzymes"/>
    <property type="match status" value="1"/>
</dbReference>
<keyword evidence="3" id="KW-1185">Reference proteome</keyword>
<dbReference type="GO" id="GO:0016853">
    <property type="term" value="F:isomerase activity"/>
    <property type="evidence" value="ECO:0007669"/>
    <property type="project" value="UniProtKB-KW"/>
</dbReference>
<feature type="domain" description="Xylose isomerase-like TIM barrel" evidence="1">
    <location>
        <begin position="27"/>
        <end position="241"/>
    </location>
</feature>
<dbReference type="InterPro" id="IPR050312">
    <property type="entry name" value="IolE/XylAMocC-like"/>
</dbReference>
<dbReference type="SUPFAM" id="SSF51658">
    <property type="entry name" value="Xylose isomerase-like"/>
    <property type="match status" value="1"/>
</dbReference>
<dbReference type="AlphaFoldDB" id="A0A7W5CA74"/>
<dbReference type="EMBL" id="JACHXW010000012">
    <property type="protein sequence ID" value="MBB3153862.1"/>
    <property type="molecule type" value="Genomic_DNA"/>
</dbReference>
<protein>
    <submittedName>
        <fullName evidence="2">Sugar phosphate isomerase/epimerase</fullName>
    </submittedName>
</protein>
<keyword evidence="2" id="KW-0413">Isomerase</keyword>
<sequence>MKNVYVMDTFFYNSLGNYPFAVRCEMLSELGYDAAYLTLWDEQAWKDLALLPSVKDTYGLEVAAVYAVLDVTLPKEHPDAVRIVAMLEQLEGCSRVELALTMSDNLYAPSDPAGDALALEWLSYLLPIAEQRNIKISLYHHVFFWLERWEDAHRLINQLRHPLLGITFSSFHWYAIDGTRLNEALSACVPYLHAVNVCGSRKLPPGGLPASIESIDQGELDVFSFMAALKKHGYDGCIGFQGYGMGGDPFYHLEKNIQALSKIEQRLVKHPSWTLL</sequence>
<reference evidence="2 3" key="1">
    <citation type="submission" date="2020-08" db="EMBL/GenBank/DDBJ databases">
        <title>Genomic Encyclopedia of Type Strains, Phase III (KMG-III): the genomes of soil and plant-associated and newly described type strains.</title>
        <authorList>
            <person name="Whitman W."/>
        </authorList>
    </citation>
    <scope>NUCLEOTIDE SEQUENCE [LARGE SCALE GENOMIC DNA]</scope>
    <source>
        <strain evidence="2 3">CECT 8234</strain>
    </source>
</reference>
<gene>
    <name evidence="2" type="ORF">FHS16_003937</name>
</gene>
<name>A0A7W5CA74_9BACL</name>
<dbReference type="InterPro" id="IPR036237">
    <property type="entry name" value="Xyl_isomerase-like_sf"/>
</dbReference>
<dbReference type="RefSeq" id="WP_183566232.1">
    <property type="nucleotide sequence ID" value="NZ_CBCSLB010000012.1"/>
</dbReference>